<evidence type="ECO:0000256" key="6">
    <source>
        <dbReference type="ARBA" id="ARBA00022741"/>
    </source>
</evidence>
<sequence>MSAMDTHDLAPPSPTDSQLEEPVHALTAKQTLRHLDSTANGLSAANAEKRLAQWGPNALPTQPPTPGWKRWLRQFHNLFIYVLLVSGLISLFLGHWVDAGVITGVVLINATIGFVQEGKAEQALRAILSMSRSQCLVLRDGATLTLDSEALVPGDVVLLQAGDKVPADIRLLESKSIRCDEALLTGESQAVDKVTAPVSAEAPLAERLNMAYMGTLITYGSGRGVVTQTGSHTEIGTINRMVQGVTLSSTPLQRQLQRFAGQMTLAILLITVATVVLGALLHNQSLATLFQGAIGIAVAAIPEGLPAVVTITLALGVERMARKRSLMRRLPAVEVLGSVDVICSDKTGTLTANAMTARALVTSTHRYTVSGEGYTPEGDIKAEPHSSGDSAGSDSVTTASRIALLCNDANLTEEQGEWQLHGDPTEGALLVLAMKHGLEANQCRRKWPRIDSLPFETEKRYMAVLHDHPDGDREMAIKGAPDRLLELCREQLGPNGPEPLDRDYWHRQMEQLASKGMRVMALARKPMDSEQTELHHHHMESGLVMVALVGISDPPRPEAVEAIAQCHAAGIRVLMITGDNPVTAAAIGRELGLNSERVVSGAELDRMNDAERIAVVDQVDLFARTSPANKLQLVESLQARGHTVAMTGDGVNDAPALRSSDIGIAMGQKGTDAAKEAADFVLTDDNFATITHAVAEGRTVYDNIVKAIAFILPTNLAQAVVIVLAILFGWLLPITPVQILWVNMVTAVTLALAMAFEQSEANIMQRPPRPRNQGLITGTLLYRILLVGGLGALTVFTLFEWQMSASGDEALARSVAVNALVLFEIFYLLSARTLNDSLWHRRYWQGLRPTLVAIALVLLFQGVFTYWPISQRIFDVGALSVSHWLVLVLSTSPILLIVELEKFLTRHLRGH</sequence>
<dbReference type="Gene3D" id="2.70.150.10">
    <property type="entry name" value="Calcium-transporting ATPase, cytoplasmic transduction domain A"/>
    <property type="match status" value="1"/>
</dbReference>
<dbReference type="PRINTS" id="PR00120">
    <property type="entry name" value="HATPASE"/>
</dbReference>
<dbReference type="SUPFAM" id="SSF81665">
    <property type="entry name" value="Calcium ATPase, transmembrane domain M"/>
    <property type="match status" value="1"/>
</dbReference>
<feature type="transmembrane region" description="Helical" evidence="13">
    <location>
        <begin position="293"/>
        <end position="317"/>
    </location>
</feature>
<feature type="transmembrane region" description="Helical" evidence="13">
    <location>
        <begin position="75"/>
        <end position="93"/>
    </location>
</feature>
<protein>
    <submittedName>
        <fullName evidence="15">Calcium-translocating P-type ATPase</fullName>
    </submittedName>
</protein>
<dbReference type="FunFam" id="3.40.50.1000:FF:000001">
    <property type="entry name" value="Phospholipid-transporting ATPase IC"/>
    <property type="match status" value="1"/>
</dbReference>
<gene>
    <name evidence="15" type="ORF">EDC38_1334</name>
</gene>
<comment type="similarity">
    <text evidence="2">Belongs to the cation transport ATPase (P-type) (TC 3.A.3) family. Type IIA subfamily.</text>
</comment>
<dbReference type="PROSITE" id="PS00154">
    <property type="entry name" value="ATPASE_E1_E2"/>
    <property type="match status" value="1"/>
</dbReference>
<dbReference type="InterPro" id="IPR008250">
    <property type="entry name" value="ATPase_P-typ_transduc_dom_A_sf"/>
</dbReference>
<dbReference type="InterPro" id="IPR023214">
    <property type="entry name" value="HAD_sf"/>
</dbReference>
<feature type="transmembrane region" description="Helical" evidence="13">
    <location>
        <begin position="780"/>
        <end position="799"/>
    </location>
</feature>
<feature type="transmembrane region" description="Helical" evidence="13">
    <location>
        <begin position="99"/>
        <end position="115"/>
    </location>
</feature>
<evidence type="ECO:0000256" key="13">
    <source>
        <dbReference type="SAM" id="Phobius"/>
    </source>
</evidence>
<feature type="domain" description="Cation-transporting P-type ATPase N-terminal" evidence="14">
    <location>
        <begin position="22"/>
        <end position="95"/>
    </location>
</feature>
<dbReference type="GO" id="GO:1990573">
    <property type="term" value="P:potassium ion import across plasma membrane"/>
    <property type="evidence" value="ECO:0007669"/>
    <property type="project" value="TreeGrafter"/>
</dbReference>
<evidence type="ECO:0000256" key="11">
    <source>
        <dbReference type="ARBA" id="ARBA00023136"/>
    </source>
</evidence>
<dbReference type="SUPFAM" id="SSF81653">
    <property type="entry name" value="Calcium ATPase, transduction domain A"/>
    <property type="match status" value="1"/>
</dbReference>
<keyword evidence="6" id="KW-0547">Nucleotide-binding</keyword>
<evidence type="ECO:0000256" key="2">
    <source>
        <dbReference type="ARBA" id="ARBA00005675"/>
    </source>
</evidence>
<keyword evidence="9" id="KW-1278">Translocase</keyword>
<keyword evidence="3" id="KW-1003">Cell membrane</keyword>
<feature type="transmembrane region" description="Helical" evidence="13">
    <location>
        <begin position="881"/>
        <end position="900"/>
    </location>
</feature>
<evidence type="ECO:0000259" key="14">
    <source>
        <dbReference type="SMART" id="SM00831"/>
    </source>
</evidence>
<keyword evidence="5 13" id="KW-0812">Transmembrane</keyword>
<dbReference type="GO" id="GO:0005391">
    <property type="term" value="F:P-type sodium:potassium-exchanging transporter activity"/>
    <property type="evidence" value="ECO:0007669"/>
    <property type="project" value="TreeGrafter"/>
</dbReference>
<dbReference type="SFLD" id="SFLDS00003">
    <property type="entry name" value="Haloacid_Dehalogenase"/>
    <property type="match status" value="1"/>
</dbReference>
<dbReference type="SFLD" id="SFLDG00002">
    <property type="entry name" value="C1.7:_P-type_atpase_like"/>
    <property type="match status" value="1"/>
</dbReference>
<evidence type="ECO:0000313" key="16">
    <source>
        <dbReference type="Proteomes" id="UP000273643"/>
    </source>
</evidence>
<feature type="transmembrane region" description="Helical" evidence="13">
    <location>
        <begin position="263"/>
        <end position="281"/>
    </location>
</feature>
<dbReference type="SFLD" id="SFLDF00027">
    <property type="entry name" value="p-type_atpase"/>
    <property type="match status" value="1"/>
</dbReference>
<dbReference type="GO" id="GO:0005524">
    <property type="term" value="F:ATP binding"/>
    <property type="evidence" value="ECO:0007669"/>
    <property type="project" value="UniProtKB-KW"/>
</dbReference>
<dbReference type="InterPro" id="IPR004014">
    <property type="entry name" value="ATPase_P-typ_cation-transptr_N"/>
</dbReference>
<dbReference type="InterPro" id="IPR023299">
    <property type="entry name" value="ATPase_P-typ_cyto_dom_N"/>
</dbReference>
<proteinExistence type="inferred from homology"/>
<evidence type="ECO:0000313" key="15">
    <source>
        <dbReference type="EMBL" id="ROQ20721.1"/>
    </source>
</evidence>
<dbReference type="GO" id="GO:0016887">
    <property type="term" value="F:ATP hydrolysis activity"/>
    <property type="evidence" value="ECO:0007669"/>
    <property type="project" value="InterPro"/>
</dbReference>
<dbReference type="NCBIfam" id="TIGR01494">
    <property type="entry name" value="ATPase_P-type"/>
    <property type="match status" value="2"/>
</dbReference>
<dbReference type="Proteomes" id="UP000273643">
    <property type="component" value="Unassembled WGS sequence"/>
</dbReference>
<organism evidence="15 16">
    <name type="scientific">Marinimicrobium koreense</name>
    <dbReference type="NCBI Taxonomy" id="306545"/>
    <lineage>
        <taxon>Bacteria</taxon>
        <taxon>Pseudomonadati</taxon>
        <taxon>Pseudomonadota</taxon>
        <taxon>Gammaproteobacteria</taxon>
        <taxon>Cellvibrionales</taxon>
        <taxon>Cellvibrionaceae</taxon>
        <taxon>Marinimicrobium</taxon>
    </lineage>
</organism>
<dbReference type="InterPro" id="IPR059000">
    <property type="entry name" value="ATPase_P-type_domA"/>
</dbReference>
<dbReference type="InterPro" id="IPR018303">
    <property type="entry name" value="ATPase_P-typ_P_site"/>
</dbReference>
<keyword evidence="16" id="KW-1185">Reference proteome</keyword>
<dbReference type="Gene3D" id="3.40.50.1000">
    <property type="entry name" value="HAD superfamily/HAD-like"/>
    <property type="match status" value="1"/>
</dbReference>
<reference evidence="15 16" key="1">
    <citation type="submission" date="2018-11" db="EMBL/GenBank/DDBJ databases">
        <title>Genomic Encyclopedia of Type Strains, Phase IV (KMG-IV): sequencing the most valuable type-strain genomes for metagenomic binning, comparative biology and taxonomic classification.</title>
        <authorList>
            <person name="Goeker M."/>
        </authorList>
    </citation>
    <scope>NUCLEOTIDE SEQUENCE [LARGE SCALE GENOMIC DNA]</scope>
    <source>
        <strain evidence="15 16">DSM 16974</strain>
    </source>
</reference>
<name>A0A3N1NZA0_9GAMM</name>
<dbReference type="PRINTS" id="PR00119">
    <property type="entry name" value="CATATPASE"/>
</dbReference>
<feature type="transmembrane region" description="Helical" evidence="13">
    <location>
        <begin position="850"/>
        <end position="869"/>
    </location>
</feature>
<dbReference type="Pfam" id="PF13246">
    <property type="entry name" value="Cation_ATPase"/>
    <property type="match status" value="1"/>
</dbReference>
<evidence type="ECO:0000256" key="7">
    <source>
        <dbReference type="ARBA" id="ARBA00022840"/>
    </source>
</evidence>
<keyword evidence="8" id="KW-0460">Magnesium</keyword>
<keyword evidence="7" id="KW-0067">ATP-binding</keyword>
<dbReference type="Pfam" id="PF00122">
    <property type="entry name" value="E1-E2_ATPase"/>
    <property type="match status" value="1"/>
</dbReference>
<dbReference type="PANTHER" id="PTHR43294:SF21">
    <property type="entry name" value="CATION TRANSPORTING ATPASE"/>
    <property type="match status" value="1"/>
</dbReference>
<dbReference type="GO" id="GO:0006883">
    <property type="term" value="P:intracellular sodium ion homeostasis"/>
    <property type="evidence" value="ECO:0007669"/>
    <property type="project" value="TreeGrafter"/>
</dbReference>
<dbReference type="FunFam" id="2.70.150.10:FF:000160">
    <property type="entry name" value="Sarcoplasmic/endoplasmic reticulum calcium ATPase 1"/>
    <property type="match status" value="1"/>
</dbReference>
<dbReference type="EMBL" id="RJUK01000001">
    <property type="protein sequence ID" value="ROQ20721.1"/>
    <property type="molecule type" value="Genomic_DNA"/>
</dbReference>
<feature type="region of interest" description="Disordered" evidence="12">
    <location>
        <begin position="370"/>
        <end position="395"/>
    </location>
</feature>
<dbReference type="InterPro" id="IPR006068">
    <property type="entry name" value="ATPase_P-typ_cation-transptr_C"/>
</dbReference>
<dbReference type="Pfam" id="PF00690">
    <property type="entry name" value="Cation_ATPase_N"/>
    <property type="match status" value="1"/>
</dbReference>
<feature type="transmembrane region" description="Helical" evidence="13">
    <location>
        <begin position="738"/>
        <end position="759"/>
    </location>
</feature>
<evidence type="ECO:0000256" key="5">
    <source>
        <dbReference type="ARBA" id="ARBA00022692"/>
    </source>
</evidence>
<feature type="transmembrane region" description="Helical" evidence="13">
    <location>
        <begin position="811"/>
        <end position="829"/>
    </location>
</feature>
<keyword evidence="4" id="KW-0597">Phosphoprotein</keyword>
<accession>A0A3N1NZA0</accession>
<feature type="transmembrane region" description="Helical" evidence="13">
    <location>
        <begin position="707"/>
        <end position="732"/>
    </location>
</feature>
<keyword evidence="10 13" id="KW-1133">Transmembrane helix</keyword>
<feature type="region of interest" description="Disordered" evidence="12">
    <location>
        <begin position="1"/>
        <end position="21"/>
    </location>
</feature>
<keyword evidence="11 13" id="KW-0472">Membrane</keyword>
<dbReference type="InterPro" id="IPR001757">
    <property type="entry name" value="P_typ_ATPase"/>
</dbReference>
<dbReference type="Gene3D" id="3.40.1110.10">
    <property type="entry name" value="Calcium-transporting ATPase, cytoplasmic domain N"/>
    <property type="match status" value="1"/>
</dbReference>
<dbReference type="InterPro" id="IPR036412">
    <property type="entry name" value="HAD-like_sf"/>
</dbReference>
<evidence type="ECO:0000256" key="8">
    <source>
        <dbReference type="ARBA" id="ARBA00022842"/>
    </source>
</evidence>
<dbReference type="Gene3D" id="1.20.1110.10">
    <property type="entry name" value="Calcium-transporting ATPase, transmembrane domain"/>
    <property type="match status" value="1"/>
</dbReference>
<evidence type="ECO:0000256" key="10">
    <source>
        <dbReference type="ARBA" id="ARBA00022989"/>
    </source>
</evidence>
<evidence type="ECO:0000256" key="1">
    <source>
        <dbReference type="ARBA" id="ARBA00004651"/>
    </source>
</evidence>
<dbReference type="PANTHER" id="PTHR43294">
    <property type="entry name" value="SODIUM/POTASSIUM-TRANSPORTING ATPASE SUBUNIT ALPHA"/>
    <property type="match status" value="1"/>
</dbReference>
<dbReference type="InterPro" id="IPR023298">
    <property type="entry name" value="ATPase_P-typ_TM_dom_sf"/>
</dbReference>
<dbReference type="AlphaFoldDB" id="A0A3N1NZA0"/>
<evidence type="ECO:0000256" key="4">
    <source>
        <dbReference type="ARBA" id="ARBA00022553"/>
    </source>
</evidence>
<dbReference type="GO" id="GO:0005886">
    <property type="term" value="C:plasma membrane"/>
    <property type="evidence" value="ECO:0007669"/>
    <property type="project" value="UniProtKB-SubCell"/>
</dbReference>
<comment type="subcellular location">
    <subcellularLocation>
        <location evidence="1">Cell membrane</location>
        <topology evidence="1">Multi-pass membrane protein</topology>
    </subcellularLocation>
</comment>
<evidence type="ECO:0000256" key="12">
    <source>
        <dbReference type="SAM" id="MobiDB-lite"/>
    </source>
</evidence>
<dbReference type="SMART" id="SM00831">
    <property type="entry name" value="Cation_ATPase_N"/>
    <property type="match status" value="1"/>
</dbReference>
<dbReference type="SUPFAM" id="SSF56784">
    <property type="entry name" value="HAD-like"/>
    <property type="match status" value="1"/>
</dbReference>
<dbReference type="InterPro" id="IPR044492">
    <property type="entry name" value="P_typ_ATPase_HD_dom"/>
</dbReference>
<dbReference type="GO" id="GO:0030007">
    <property type="term" value="P:intracellular potassium ion homeostasis"/>
    <property type="evidence" value="ECO:0007669"/>
    <property type="project" value="TreeGrafter"/>
</dbReference>
<comment type="caution">
    <text evidence="15">The sequence shown here is derived from an EMBL/GenBank/DDBJ whole genome shotgun (WGS) entry which is preliminary data.</text>
</comment>
<dbReference type="GO" id="GO:0036376">
    <property type="term" value="P:sodium ion export across plasma membrane"/>
    <property type="evidence" value="ECO:0007669"/>
    <property type="project" value="TreeGrafter"/>
</dbReference>
<dbReference type="GO" id="GO:1902600">
    <property type="term" value="P:proton transmembrane transport"/>
    <property type="evidence" value="ECO:0007669"/>
    <property type="project" value="TreeGrafter"/>
</dbReference>
<evidence type="ECO:0000256" key="3">
    <source>
        <dbReference type="ARBA" id="ARBA00022475"/>
    </source>
</evidence>
<dbReference type="Pfam" id="PF00689">
    <property type="entry name" value="Cation_ATPase_C"/>
    <property type="match status" value="1"/>
</dbReference>
<evidence type="ECO:0000256" key="9">
    <source>
        <dbReference type="ARBA" id="ARBA00022967"/>
    </source>
</evidence>
<dbReference type="SUPFAM" id="SSF81660">
    <property type="entry name" value="Metal cation-transporting ATPase, ATP-binding domain N"/>
    <property type="match status" value="1"/>
</dbReference>
<dbReference type="InterPro" id="IPR050510">
    <property type="entry name" value="Cation_transp_ATPase_P-type"/>
</dbReference>
<dbReference type="Pfam" id="PF08282">
    <property type="entry name" value="Hydrolase_3"/>
    <property type="match status" value="1"/>
</dbReference>